<keyword evidence="2" id="KW-0325">Glycoprotein</keyword>
<dbReference type="Proteomes" id="UP000199666">
    <property type="component" value="Unassembled WGS sequence"/>
</dbReference>
<proteinExistence type="predicted"/>
<dbReference type="PANTHER" id="PTHR10680">
    <property type="entry name" value="PEPTIDYL-GLYCINE ALPHA-AMIDATING MONOOXYGENASE"/>
    <property type="match status" value="1"/>
</dbReference>
<evidence type="ECO:0008006" key="5">
    <source>
        <dbReference type="Google" id="ProtNLM"/>
    </source>
</evidence>
<dbReference type="OrthoDB" id="9799230at2"/>
<dbReference type="RefSeq" id="WP_090994809.1">
    <property type="nucleotide sequence ID" value="NZ_FOPP01000007.1"/>
</dbReference>
<dbReference type="Gene3D" id="2.120.10.30">
    <property type="entry name" value="TolB, C-terminal domain"/>
    <property type="match status" value="1"/>
</dbReference>
<evidence type="ECO:0000256" key="1">
    <source>
        <dbReference type="ARBA" id="ARBA00022729"/>
    </source>
</evidence>
<name>A0A1I2YKQ5_9SPHI</name>
<reference evidence="3 4" key="1">
    <citation type="submission" date="2016-10" db="EMBL/GenBank/DDBJ databases">
        <authorList>
            <person name="de Groot N.N."/>
        </authorList>
    </citation>
    <scope>NUCLEOTIDE SEQUENCE [LARGE SCALE GENOMIC DNA]</scope>
    <source>
        <strain evidence="3 4">DSM 18684</strain>
    </source>
</reference>
<dbReference type="EMBL" id="FOPP01000007">
    <property type="protein sequence ID" value="SFH25616.1"/>
    <property type="molecule type" value="Genomic_DNA"/>
</dbReference>
<evidence type="ECO:0000256" key="2">
    <source>
        <dbReference type="ARBA" id="ARBA00023180"/>
    </source>
</evidence>
<dbReference type="PANTHER" id="PTHR10680:SF14">
    <property type="entry name" value="PEPTIDYL-GLYCINE ALPHA-AMIDATING MONOOXYGENASE"/>
    <property type="match status" value="1"/>
</dbReference>
<protein>
    <recommendedName>
        <fullName evidence="5">6-bladed beta-propeller</fullName>
    </recommendedName>
</protein>
<dbReference type="AlphaFoldDB" id="A0A1I2YKQ5"/>
<evidence type="ECO:0000313" key="3">
    <source>
        <dbReference type="EMBL" id="SFH25616.1"/>
    </source>
</evidence>
<dbReference type="STRING" id="414048.SAMN04489864_107132"/>
<sequence>MKRKEFIRQSALTAAGLLCLPSALKASWSPKEDTILGHAQKRYRLDTKWNQASFAQHPVKDCHEMVQDKQGHILLLTNEIKNNVLVYQQDGKLVKAWGNQYPGAHGLTLFNENGPDTLFICDNSLHQVFKTTIDGKPLLTLNYPKETGKYSKAEEFVPTETAIAPNGDIYVADGYGKDFIIQYDYKGNYIRHFGGRGEGDQYLLNAHGICVDTRNPLAPCLIVTSRQHNAFKRYTMEGVYVETIPLPGAWVCRPVIRGDYLYAAVLQTNARQGEQSGFVIILDKSFKVVSSLGGSTPTYHNDQLEEMYQTVKAFQYPHDVCVDNDENLYVAQWNSGQVYPYKLMPV</sequence>
<keyword evidence="1" id="KW-0732">Signal</keyword>
<keyword evidence="4" id="KW-1185">Reference proteome</keyword>
<accession>A0A1I2YKQ5</accession>
<dbReference type="InterPro" id="IPR011042">
    <property type="entry name" value="6-blade_b-propeller_TolB-like"/>
</dbReference>
<gene>
    <name evidence="3" type="ORF">SAMN04489864_107132</name>
</gene>
<organism evidence="3 4">
    <name type="scientific">Pedobacter insulae</name>
    <dbReference type="NCBI Taxonomy" id="414048"/>
    <lineage>
        <taxon>Bacteria</taxon>
        <taxon>Pseudomonadati</taxon>
        <taxon>Bacteroidota</taxon>
        <taxon>Sphingobacteriia</taxon>
        <taxon>Sphingobacteriales</taxon>
        <taxon>Sphingobacteriaceae</taxon>
        <taxon>Pedobacter</taxon>
    </lineage>
</organism>
<evidence type="ECO:0000313" key="4">
    <source>
        <dbReference type="Proteomes" id="UP000199666"/>
    </source>
</evidence>
<dbReference type="GO" id="GO:0005576">
    <property type="term" value="C:extracellular region"/>
    <property type="evidence" value="ECO:0007669"/>
    <property type="project" value="TreeGrafter"/>
</dbReference>
<dbReference type="SUPFAM" id="SSF101898">
    <property type="entry name" value="NHL repeat"/>
    <property type="match status" value="1"/>
</dbReference>